<evidence type="ECO:0000256" key="2">
    <source>
        <dbReference type="SAM" id="SignalP"/>
    </source>
</evidence>
<feature type="signal peptide" evidence="2">
    <location>
        <begin position="1"/>
        <end position="25"/>
    </location>
</feature>
<comment type="caution">
    <text evidence="4">The sequence shown here is derived from an EMBL/GenBank/DDBJ whole genome shotgun (WGS) entry which is preliminary data.</text>
</comment>
<dbReference type="SUPFAM" id="SSF47203">
    <property type="entry name" value="Acyl-CoA dehydrogenase C-terminal domain-like"/>
    <property type="match status" value="1"/>
</dbReference>
<organism evidence="4 5">
    <name type="scientific">Pocillopora damicornis</name>
    <name type="common">Cauliflower coral</name>
    <name type="synonym">Millepora damicornis</name>
    <dbReference type="NCBI Taxonomy" id="46731"/>
    <lineage>
        <taxon>Eukaryota</taxon>
        <taxon>Metazoa</taxon>
        <taxon>Cnidaria</taxon>
        <taxon>Anthozoa</taxon>
        <taxon>Hexacorallia</taxon>
        <taxon>Scleractinia</taxon>
        <taxon>Astrocoeniina</taxon>
        <taxon>Pocilloporidae</taxon>
        <taxon>Pocillopora</taxon>
    </lineage>
</organism>
<evidence type="ECO:0000313" key="4">
    <source>
        <dbReference type="EMBL" id="RMX42194.1"/>
    </source>
</evidence>
<name>A0A3M6TLS0_POCDA</name>
<evidence type="ECO:0000259" key="3">
    <source>
        <dbReference type="Pfam" id="PF22924"/>
    </source>
</evidence>
<accession>A0A3M6TLS0</accession>
<reference evidence="4 5" key="1">
    <citation type="journal article" date="2018" name="Sci. Rep.">
        <title>Comparative analysis of the Pocillopora damicornis genome highlights role of immune system in coral evolution.</title>
        <authorList>
            <person name="Cunning R."/>
            <person name="Bay R.A."/>
            <person name="Gillette P."/>
            <person name="Baker A.C."/>
            <person name="Traylor-Knowles N."/>
        </authorList>
    </citation>
    <scope>NUCLEOTIDE SEQUENCE [LARGE SCALE GENOMIC DNA]</scope>
    <source>
        <strain evidence="4">RSMAS</strain>
        <tissue evidence="4">Whole animal</tissue>
    </source>
</reference>
<evidence type="ECO:0000313" key="5">
    <source>
        <dbReference type="Proteomes" id="UP000275408"/>
    </source>
</evidence>
<dbReference type="Proteomes" id="UP000275408">
    <property type="component" value="Unassembled WGS sequence"/>
</dbReference>
<dbReference type="GO" id="GO:0033540">
    <property type="term" value="P:fatty acid beta-oxidation using acyl-CoA oxidase"/>
    <property type="evidence" value="ECO:0007669"/>
    <property type="project" value="TreeGrafter"/>
</dbReference>
<sequence length="73" mass="7981">MGCCARIYDLALVLALMLSPDGTFTKPANSKLLYGTMSLTRAGIVGDSFWQLSKAITIAIRYSAVRRQGQLKQ</sequence>
<dbReference type="Gene3D" id="1.20.140.10">
    <property type="entry name" value="Butyryl-CoA Dehydrogenase, subunit A, domain 3"/>
    <property type="match status" value="1"/>
</dbReference>
<proteinExistence type="predicted"/>
<dbReference type="STRING" id="46731.A0A3M6TLS0"/>
<dbReference type="PANTHER" id="PTHR10909:SF250">
    <property type="entry name" value="PEROXISOMAL ACYL-COENZYME A OXIDASE 1"/>
    <property type="match status" value="1"/>
</dbReference>
<dbReference type="AlphaFoldDB" id="A0A3M6TLS0"/>
<dbReference type="PANTHER" id="PTHR10909">
    <property type="entry name" value="ELECTRON TRANSPORT OXIDOREDUCTASE"/>
    <property type="match status" value="1"/>
</dbReference>
<dbReference type="OrthoDB" id="538336at2759"/>
<feature type="chain" id="PRO_5018238753" description="Acyl-CoA oxidase C-alpha1 domain-containing protein" evidence="2">
    <location>
        <begin position="26"/>
        <end position="73"/>
    </location>
</feature>
<dbReference type="GO" id="GO:0003997">
    <property type="term" value="F:acyl-CoA oxidase activity"/>
    <property type="evidence" value="ECO:0007669"/>
    <property type="project" value="InterPro"/>
</dbReference>
<protein>
    <recommendedName>
        <fullName evidence="3">Acyl-CoA oxidase C-alpha1 domain-containing protein</fullName>
    </recommendedName>
</protein>
<dbReference type="InterPro" id="IPR055060">
    <property type="entry name" value="ACOX_C_alpha1"/>
</dbReference>
<feature type="domain" description="Acyl-CoA oxidase C-alpha1" evidence="3">
    <location>
        <begin position="34"/>
        <end position="71"/>
    </location>
</feature>
<dbReference type="GO" id="GO:0005777">
    <property type="term" value="C:peroxisome"/>
    <property type="evidence" value="ECO:0007669"/>
    <property type="project" value="InterPro"/>
</dbReference>
<keyword evidence="2" id="KW-0732">Signal</keyword>
<dbReference type="EMBL" id="RCHS01003415">
    <property type="protein sequence ID" value="RMX42194.1"/>
    <property type="molecule type" value="Genomic_DNA"/>
</dbReference>
<feature type="non-terminal residue" evidence="4">
    <location>
        <position position="73"/>
    </location>
</feature>
<dbReference type="GO" id="GO:0055088">
    <property type="term" value="P:lipid homeostasis"/>
    <property type="evidence" value="ECO:0007669"/>
    <property type="project" value="TreeGrafter"/>
</dbReference>
<dbReference type="Pfam" id="PF22924">
    <property type="entry name" value="ACOX_C_alpha1"/>
    <property type="match status" value="1"/>
</dbReference>
<dbReference type="GO" id="GO:0071949">
    <property type="term" value="F:FAD binding"/>
    <property type="evidence" value="ECO:0007669"/>
    <property type="project" value="InterPro"/>
</dbReference>
<dbReference type="InterPro" id="IPR036250">
    <property type="entry name" value="AcylCo_DH-like_C"/>
</dbReference>
<gene>
    <name evidence="4" type="ORF">pdam_00023409</name>
</gene>
<dbReference type="GO" id="GO:0005504">
    <property type="term" value="F:fatty acid binding"/>
    <property type="evidence" value="ECO:0007669"/>
    <property type="project" value="TreeGrafter"/>
</dbReference>
<evidence type="ECO:0000256" key="1">
    <source>
        <dbReference type="ARBA" id="ARBA00004846"/>
    </source>
</evidence>
<dbReference type="InterPro" id="IPR012258">
    <property type="entry name" value="Acyl-CoA_oxidase"/>
</dbReference>
<comment type="pathway">
    <text evidence="1">Lipid metabolism; peroxisomal fatty acid beta-oxidation.</text>
</comment>
<keyword evidence="5" id="KW-1185">Reference proteome</keyword>